<feature type="compositionally biased region" description="Basic and acidic residues" evidence="1">
    <location>
        <begin position="413"/>
        <end position="427"/>
    </location>
</feature>
<organism evidence="3 4">
    <name type="scientific">Gomphillus americanus</name>
    <dbReference type="NCBI Taxonomy" id="1940652"/>
    <lineage>
        <taxon>Eukaryota</taxon>
        <taxon>Fungi</taxon>
        <taxon>Dikarya</taxon>
        <taxon>Ascomycota</taxon>
        <taxon>Pezizomycotina</taxon>
        <taxon>Lecanoromycetes</taxon>
        <taxon>OSLEUM clade</taxon>
        <taxon>Ostropomycetidae</taxon>
        <taxon>Ostropales</taxon>
        <taxon>Graphidaceae</taxon>
        <taxon>Gomphilloideae</taxon>
        <taxon>Gomphillus</taxon>
    </lineage>
</organism>
<dbReference type="PANTHER" id="PTHR39611:SF1">
    <property type="entry name" value="HYDROXYPROLINE-RICH GLYCOPROTEIN DZ-HRGP"/>
    <property type="match status" value="1"/>
</dbReference>
<evidence type="ECO:0000256" key="1">
    <source>
        <dbReference type="SAM" id="MobiDB-lite"/>
    </source>
</evidence>
<protein>
    <recommendedName>
        <fullName evidence="2">DUF7514 domain-containing protein</fullName>
    </recommendedName>
</protein>
<dbReference type="EMBL" id="CAJPDQ010000033">
    <property type="protein sequence ID" value="CAF9929778.1"/>
    <property type="molecule type" value="Genomic_DNA"/>
</dbReference>
<proteinExistence type="predicted"/>
<feature type="region of interest" description="Disordered" evidence="1">
    <location>
        <begin position="112"/>
        <end position="189"/>
    </location>
</feature>
<comment type="caution">
    <text evidence="3">The sequence shown here is derived from an EMBL/GenBank/DDBJ whole genome shotgun (WGS) entry which is preliminary data.</text>
</comment>
<feature type="compositionally biased region" description="Polar residues" evidence="1">
    <location>
        <begin position="581"/>
        <end position="595"/>
    </location>
</feature>
<feature type="compositionally biased region" description="Low complexity" evidence="1">
    <location>
        <begin position="490"/>
        <end position="516"/>
    </location>
</feature>
<feature type="region of interest" description="Disordered" evidence="1">
    <location>
        <begin position="1"/>
        <end position="54"/>
    </location>
</feature>
<dbReference type="InterPro" id="IPR055936">
    <property type="entry name" value="DUF7514"/>
</dbReference>
<evidence type="ECO:0000259" key="2">
    <source>
        <dbReference type="Pfam" id="PF24355"/>
    </source>
</evidence>
<keyword evidence="4" id="KW-1185">Reference proteome</keyword>
<dbReference type="Proteomes" id="UP000664169">
    <property type="component" value="Unassembled WGS sequence"/>
</dbReference>
<feature type="compositionally biased region" description="Basic and acidic residues" evidence="1">
    <location>
        <begin position="140"/>
        <end position="153"/>
    </location>
</feature>
<name>A0A8H3FS05_9LECA</name>
<dbReference type="OrthoDB" id="5413703at2759"/>
<feature type="compositionally biased region" description="Pro residues" evidence="1">
    <location>
        <begin position="597"/>
        <end position="606"/>
    </location>
</feature>
<feature type="compositionally biased region" description="Basic and acidic residues" evidence="1">
    <location>
        <begin position="613"/>
        <end position="632"/>
    </location>
</feature>
<evidence type="ECO:0000313" key="3">
    <source>
        <dbReference type="EMBL" id="CAF9929778.1"/>
    </source>
</evidence>
<feature type="compositionally biased region" description="Basic and acidic residues" evidence="1">
    <location>
        <begin position="650"/>
        <end position="673"/>
    </location>
</feature>
<feature type="compositionally biased region" description="Polar residues" evidence="1">
    <location>
        <begin position="166"/>
        <end position="178"/>
    </location>
</feature>
<feature type="compositionally biased region" description="Basic and acidic residues" evidence="1">
    <location>
        <begin position="372"/>
        <end position="383"/>
    </location>
</feature>
<feature type="compositionally biased region" description="Basic and acidic residues" evidence="1">
    <location>
        <begin position="330"/>
        <end position="343"/>
    </location>
</feature>
<gene>
    <name evidence="3" type="ORF">GOMPHAMPRED_005488</name>
</gene>
<dbReference type="PANTHER" id="PTHR39611">
    <property type="entry name" value="HYDROXYPROLINE-RICH GLYCOPROTEIN DZ-HRGP-RELATED"/>
    <property type="match status" value="1"/>
</dbReference>
<feature type="region of interest" description="Disordered" evidence="1">
    <location>
        <begin position="369"/>
        <end position="673"/>
    </location>
</feature>
<feature type="compositionally biased region" description="Low complexity" evidence="1">
    <location>
        <begin position="113"/>
        <end position="129"/>
    </location>
</feature>
<accession>A0A8H3FS05</accession>
<feature type="region of interest" description="Disordered" evidence="1">
    <location>
        <begin position="327"/>
        <end position="352"/>
    </location>
</feature>
<reference evidence="3" key="1">
    <citation type="submission" date="2021-03" db="EMBL/GenBank/DDBJ databases">
        <authorList>
            <person name="Tagirdzhanova G."/>
        </authorList>
    </citation>
    <scope>NUCLEOTIDE SEQUENCE</scope>
</reference>
<evidence type="ECO:0000313" key="4">
    <source>
        <dbReference type="Proteomes" id="UP000664169"/>
    </source>
</evidence>
<dbReference type="AlphaFoldDB" id="A0A8H3FS05"/>
<dbReference type="Pfam" id="PF24355">
    <property type="entry name" value="DUF7514"/>
    <property type="match status" value="1"/>
</dbReference>
<feature type="domain" description="DUF7514" evidence="2">
    <location>
        <begin position="197"/>
        <end position="360"/>
    </location>
</feature>
<sequence>MSQEDAYSRTADAQVDSSSTSKSGRSHRARSSLQENTETRFVHITDPSKMPKGNKIDEAVNTAFDDAKVKGASGISAELIAQITQSVIQQLKATNIGETAQTPVTAIPPITAQQVPQQSPGSPSTQDSPTRVYTPPSPQKHNDVYDMPTERARGPSLVGRSRAESNHSAVNDSNSRPRQPQREPTVEETTTLEKIWGKLFDDEGQPTVRLGQFLRGLAIHLIEDLEPKQSYVVTPQKMLAFYDATQIANERCPWHTIFDHEESRISRMYRELHVQHHLVQDDDVFHVRPDIPSLTAKGFERWQTMMIQAYPDEEFERLQKAVVNMPISNPDDRKERFPKDIPRRLFPKQGRSDIRDQLVDAMEIHAQISLQQHDDNPTPREEYPPPPQRQPRRHRGSDAASRASFTEGSVVSEESHSKGNTERDRRAQIRVPDSAIDDHLTPTISTPIERERKPYTAAPGGGKIYDEANGAPLTHSATYTAGVPPAQVVSSSTQSGLMSQSQPGLTRSTSSSSRPTNIPPPPPAPATGHTGSRLSASEYGLPLNSLHQAPHLRDPAGSRRRNHSPLGNEMRRSDTDLRGFQSGSYEAQSYMTRENFQPPPPPPPPGQYVTGDPRYDDDRRYAREGDLRRENYVRGGSPSRRAGIDSGGISDRRAPLTDEEYYRRPREQRGWQM</sequence>